<evidence type="ECO:0000256" key="2">
    <source>
        <dbReference type="ARBA" id="ARBA00009525"/>
    </source>
</evidence>
<feature type="compositionally biased region" description="Low complexity" evidence="6">
    <location>
        <begin position="809"/>
        <end position="827"/>
    </location>
</feature>
<feature type="domain" description="Rad4 beta-hairpin" evidence="9">
    <location>
        <begin position="592"/>
        <end position="666"/>
    </location>
</feature>
<dbReference type="Gene3D" id="3.90.260.10">
    <property type="entry name" value="Transglutaminase-like"/>
    <property type="match status" value="1"/>
</dbReference>
<feature type="compositionally biased region" description="Low complexity" evidence="6">
    <location>
        <begin position="15"/>
        <end position="31"/>
    </location>
</feature>
<protein>
    <recommendedName>
        <fullName evidence="12">Rad4-domain-containing protein</fullName>
    </recommendedName>
</protein>
<feature type="region of interest" description="Disordered" evidence="6">
    <location>
        <begin position="803"/>
        <end position="906"/>
    </location>
</feature>
<dbReference type="InterPro" id="IPR036985">
    <property type="entry name" value="Transglutaminase-like_sf"/>
</dbReference>
<reference evidence="10 11" key="1">
    <citation type="journal article" date="2020" name="Elife">
        <title>Loss of centromere function drives karyotype evolution in closely related Malassezia species.</title>
        <authorList>
            <person name="Sankaranarayanan S.R."/>
            <person name="Ianiri G."/>
            <person name="Coelho M.A."/>
            <person name="Reza M.H."/>
            <person name="Thimmappa B.C."/>
            <person name="Ganguly P."/>
            <person name="Vadnala R.N."/>
            <person name="Sun S."/>
            <person name="Siddharthan R."/>
            <person name="Tellgren-Roth C."/>
            <person name="Dawson T.L."/>
            <person name="Heitman J."/>
            <person name="Sanyal K."/>
        </authorList>
    </citation>
    <scope>NUCLEOTIDE SEQUENCE [LARGE SCALE GENOMIC DNA]</scope>
    <source>
        <strain evidence="10">CBS14141</strain>
    </source>
</reference>
<dbReference type="Pfam" id="PF03835">
    <property type="entry name" value="Rad4"/>
    <property type="match status" value="1"/>
</dbReference>
<comment type="subcellular location">
    <subcellularLocation>
        <location evidence="1">Nucleus</location>
    </subcellularLocation>
</comment>
<feature type="domain" description="Rad4 beta-hairpin" evidence="7">
    <location>
        <begin position="470"/>
        <end position="520"/>
    </location>
</feature>
<feature type="compositionally biased region" description="Low complexity" evidence="6">
    <location>
        <begin position="753"/>
        <end position="769"/>
    </location>
</feature>
<dbReference type="PANTHER" id="PTHR12135">
    <property type="entry name" value="DNA REPAIR PROTEIN XP-C / RAD4"/>
    <property type="match status" value="1"/>
</dbReference>
<sequence length="906" mass="98807">MDDVAIDTPMYASVYSAPSSDAPTDADAAYPESGASTPQPPAAPLQVVLPGTASDASPRTAQRRSASVWTPRDRKNRILVHQVHVLALLAAARIRNAWCNDTEVRETLLDTVPDHLLHKLHAIHPKREPERRERVRLFEAFLHDLVRWWASRFRLHAAHSAETAWRQPSTDLVVGRRVPPHTWVDGWLTETPAERDARHKQQRAAAKSKRSRAPPMEVAVFPPGTSTTTPTYLRLLPSHAPRAPADLVEATHARIGTHETSAMLFCALCRALGVPARLVVSVQVGACTAGAAKTPGAGARALRARERVVTSDDEAPPDADARLRVQRRRRTSSKRDDDYYVEPLDTRAPPTMWVEVFSKPYQHWITVDPIRALVRVTGNKHMEPAPTNQQNRLVYVVGFEEDGYARDVTARYTRTLHTKVARQRPAAVGRATVPDASQATWWASVVRALHRPQRLDRDAMEDVELADTAAREPMPTSLNAFKDHPVFCLEQFLRREQVIHPPHRVGTFQGKPVYLRANVVQLQSARQWFNQGRVVREGEQPLKTVKARTYTLQSKRLEEQARAEGLDDATEALYARAQTEVYVPPPVRDGQVPRNAFGRVDLFVPSMLPAGGTHIPHALAPKAAKGLGVSYAEAVVGFEFRKFRSVPNIQGAVVPTEHAQAVWEAIATAEQQAAATEHAKRQARAIKGWRKLLTALTVAKRIHEQYGAGAAPSALPEELRSSPTRTSAAAAAVAATAAAHARDAAPQLRAADSPLPAAPAAAPEVAQDVAEADTEPLWPHASAAEHPRVQGPIVSLDELMAQDAQTHTSPARAPPAAARRARAPSPADTSAPVTPKRRRIVVRRSAPRASPPAPAANPAPHRRSQRRAAQAARAAFQTASDASDAGEPDEADADALSDAPVSDTSV</sequence>
<keyword evidence="11" id="KW-1185">Reference proteome</keyword>
<evidence type="ECO:0000256" key="3">
    <source>
        <dbReference type="ARBA" id="ARBA00022763"/>
    </source>
</evidence>
<feature type="domain" description="Rad4 beta-hairpin" evidence="8">
    <location>
        <begin position="522"/>
        <end position="585"/>
    </location>
</feature>
<feature type="compositionally biased region" description="Basic residues" evidence="6">
    <location>
        <begin position="835"/>
        <end position="846"/>
    </location>
</feature>
<dbReference type="SUPFAM" id="SSF54001">
    <property type="entry name" value="Cysteine proteinases"/>
    <property type="match status" value="1"/>
</dbReference>
<feature type="compositionally biased region" description="Low complexity" evidence="6">
    <location>
        <begin position="867"/>
        <end position="883"/>
    </location>
</feature>
<dbReference type="InterPro" id="IPR038765">
    <property type="entry name" value="Papain-like_cys_pep_sf"/>
</dbReference>
<dbReference type="Gene3D" id="3.30.60.290">
    <property type="entry name" value="Rad4, beta-hairpin domain BHD2"/>
    <property type="match status" value="1"/>
</dbReference>
<evidence type="ECO:0008006" key="12">
    <source>
        <dbReference type="Google" id="ProtNLM"/>
    </source>
</evidence>
<evidence type="ECO:0000259" key="8">
    <source>
        <dbReference type="SMART" id="SM01031"/>
    </source>
</evidence>
<dbReference type="EMBL" id="CP046236">
    <property type="protein sequence ID" value="WFD48851.1"/>
    <property type="molecule type" value="Genomic_DNA"/>
</dbReference>
<dbReference type="Gene3D" id="2.20.20.110">
    <property type="entry name" value="Rad4, beta-hairpin domain BHD1"/>
    <property type="match status" value="1"/>
</dbReference>
<dbReference type="SMART" id="SM01032">
    <property type="entry name" value="BHD_3"/>
    <property type="match status" value="1"/>
</dbReference>
<dbReference type="SMART" id="SM01031">
    <property type="entry name" value="BHD_2"/>
    <property type="match status" value="1"/>
</dbReference>
<keyword evidence="3" id="KW-0227">DNA damage</keyword>
<evidence type="ECO:0000313" key="11">
    <source>
        <dbReference type="Proteomes" id="UP000818624"/>
    </source>
</evidence>
<feature type="region of interest" description="Disordered" evidence="6">
    <location>
        <begin position="15"/>
        <end position="46"/>
    </location>
</feature>
<feature type="region of interest" description="Disordered" evidence="6">
    <location>
        <begin position="753"/>
        <end position="773"/>
    </location>
</feature>
<dbReference type="InterPro" id="IPR018328">
    <property type="entry name" value="Rad4_beta-hairpin_dom3"/>
</dbReference>
<dbReference type="Pfam" id="PF10404">
    <property type="entry name" value="BHD_2"/>
    <property type="match status" value="1"/>
</dbReference>
<name>A0ABY8ETB9_MALFU</name>
<evidence type="ECO:0000256" key="5">
    <source>
        <dbReference type="ARBA" id="ARBA00023242"/>
    </source>
</evidence>
<dbReference type="InterPro" id="IPR018326">
    <property type="entry name" value="Rad4_beta-hairpin_dom1"/>
</dbReference>
<dbReference type="InterPro" id="IPR042488">
    <property type="entry name" value="Rad4_BHD3_sf"/>
</dbReference>
<organism evidence="10 11">
    <name type="scientific">Malassezia furfur</name>
    <name type="common">Pityriasis versicolor infection agent</name>
    <name type="synonym">Pityrosporum furfur</name>
    <dbReference type="NCBI Taxonomy" id="55194"/>
    <lineage>
        <taxon>Eukaryota</taxon>
        <taxon>Fungi</taxon>
        <taxon>Dikarya</taxon>
        <taxon>Basidiomycota</taxon>
        <taxon>Ustilaginomycotina</taxon>
        <taxon>Malasseziomycetes</taxon>
        <taxon>Malasseziales</taxon>
        <taxon>Malasseziaceae</taxon>
        <taxon>Malassezia</taxon>
    </lineage>
</organism>
<evidence type="ECO:0000256" key="6">
    <source>
        <dbReference type="SAM" id="MobiDB-lite"/>
    </source>
</evidence>
<dbReference type="InterPro" id="IPR018327">
    <property type="entry name" value="BHD_2"/>
</dbReference>
<dbReference type="Gene3D" id="3.30.70.2460">
    <property type="entry name" value="Rad4, beta-hairpin domain BHD3"/>
    <property type="match status" value="1"/>
</dbReference>
<dbReference type="InterPro" id="IPR004583">
    <property type="entry name" value="DNA_repair_Rad4"/>
</dbReference>
<keyword evidence="4" id="KW-0234">DNA repair</keyword>
<feature type="region of interest" description="Disordered" evidence="6">
    <location>
        <begin position="192"/>
        <end position="224"/>
    </location>
</feature>
<proteinExistence type="inferred from homology"/>
<evidence type="ECO:0000313" key="10">
    <source>
        <dbReference type="EMBL" id="WFD48851.1"/>
    </source>
</evidence>
<evidence type="ECO:0000259" key="7">
    <source>
        <dbReference type="SMART" id="SM01030"/>
    </source>
</evidence>
<dbReference type="Proteomes" id="UP000818624">
    <property type="component" value="Chromosome 3"/>
</dbReference>
<dbReference type="Pfam" id="PF10403">
    <property type="entry name" value="BHD_1"/>
    <property type="match status" value="1"/>
</dbReference>
<dbReference type="InterPro" id="IPR018325">
    <property type="entry name" value="Rad4/PNGase_transGLS-fold"/>
</dbReference>
<evidence type="ECO:0000256" key="1">
    <source>
        <dbReference type="ARBA" id="ARBA00004123"/>
    </source>
</evidence>
<evidence type="ECO:0000256" key="4">
    <source>
        <dbReference type="ARBA" id="ARBA00023204"/>
    </source>
</evidence>
<gene>
    <name evidence="10" type="ORF">GLX27_003522</name>
</gene>
<feature type="compositionally biased region" description="Acidic residues" evidence="6">
    <location>
        <begin position="884"/>
        <end position="895"/>
    </location>
</feature>
<evidence type="ECO:0000259" key="9">
    <source>
        <dbReference type="SMART" id="SM01032"/>
    </source>
</evidence>
<comment type="similarity">
    <text evidence="2">Belongs to the XPC family.</text>
</comment>
<dbReference type="SMART" id="SM01030">
    <property type="entry name" value="BHD_1"/>
    <property type="match status" value="1"/>
</dbReference>
<dbReference type="PANTHER" id="PTHR12135:SF0">
    <property type="entry name" value="DNA REPAIR PROTEIN COMPLEMENTING XP-C CELLS"/>
    <property type="match status" value="1"/>
</dbReference>
<keyword evidence="5" id="KW-0539">Nucleus</keyword>
<feature type="compositionally biased region" description="Basic residues" evidence="6">
    <location>
        <begin position="200"/>
        <end position="212"/>
    </location>
</feature>
<accession>A0ABY8ETB9</accession>
<dbReference type="Pfam" id="PF10405">
    <property type="entry name" value="BHD_3"/>
    <property type="match status" value="1"/>
</dbReference>